<keyword evidence="1" id="KW-0472">Membrane</keyword>
<evidence type="ECO:0000313" key="2">
    <source>
        <dbReference type="EMBL" id="TWH67169.1"/>
    </source>
</evidence>
<feature type="transmembrane region" description="Helical" evidence="1">
    <location>
        <begin position="220"/>
        <end position="240"/>
    </location>
</feature>
<reference evidence="2 3" key="1">
    <citation type="submission" date="2019-07" db="EMBL/GenBank/DDBJ databases">
        <title>R&amp;d 2014.</title>
        <authorList>
            <person name="Klenk H.-P."/>
        </authorList>
    </citation>
    <scope>NUCLEOTIDE SEQUENCE [LARGE SCALE GENOMIC DNA]</scope>
    <source>
        <strain evidence="2 3">DSM 43868</strain>
    </source>
</reference>
<dbReference type="OrthoDB" id="6851830at2"/>
<sequence>MLSTRSLLVRGMLVGLAAGAAAYLFATVFGEGPVGQAIDFESAQAAAHTHAAAAAHPHGEASEPELVSRTVQSTVGLATAALVYGVALGGLFALAFAIAYGRIGRFNPRATAALVALGGFVTVALVPFLKYPANPPATGNPDTLGQRTGLYFLMIVIAVGTGLLAVNLGRWLNPRYGAWTATLMAIAAYVVLIGVIQTALPTISEVPDGFPALVLWKFRLASLGTQLVTWTTLGLLFGALTERSLRTRSAPAARPTVTA</sequence>
<dbReference type="InterPro" id="IPR012666">
    <property type="entry name" value="CbtA_put"/>
</dbReference>
<protein>
    <submittedName>
        <fullName evidence="2">Putative cobalt transporter CbtA</fullName>
    </submittedName>
</protein>
<dbReference type="Proteomes" id="UP000319825">
    <property type="component" value="Unassembled WGS sequence"/>
</dbReference>
<organism evidence="2 3">
    <name type="scientific">Micromonospora olivasterospora</name>
    <dbReference type="NCBI Taxonomy" id="1880"/>
    <lineage>
        <taxon>Bacteria</taxon>
        <taxon>Bacillati</taxon>
        <taxon>Actinomycetota</taxon>
        <taxon>Actinomycetes</taxon>
        <taxon>Micromonosporales</taxon>
        <taxon>Micromonosporaceae</taxon>
        <taxon>Micromonospora</taxon>
    </lineage>
</organism>
<gene>
    <name evidence="2" type="ORF">JD77_02138</name>
</gene>
<feature type="transmembrane region" description="Helical" evidence="1">
    <location>
        <begin position="75"/>
        <end position="98"/>
    </location>
</feature>
<dbReference type="RefSeq" id="WP_145774101.1">
    <property type="nucleotide sequence ID" value="NZ_BAAATQ010000352.1"/>
</dbReference>
<accession>A0A562I849</accession>
<feature type="transmembrane region" description="Helical" evidence="1">
    <location>
        <begin position="176"/>
        <end position="200"/>
    </location>
</feature>
<evidence type="ECO:0000313" key="3">
    <source>
        <dbReference type="Proteomes" id="UP000319825"/>
    </source>
</evidence>
<evidence type="ECO:0000256" key="1">
    <source>
        <dbReference type="SAM" id="Phobius"/>
    </source>
</evidence>
<feature type="transmembrane region" description="Helical" evidence="1">
    <location>
        <begin position="110"/>
        <end position="129"/>
    </location>
</feature>
<keyword evidence="1" id="KW-0812">Transmembrane</keyword>
<proteinExistence type="predicted"/>
<dbReference type="EMBL" id="VLKE01000001">
    <property type="protein sequence ID" value="TWH67169.1"/>
    <property type="molecule type" value="Genomic_DNA"/>
</dbReference>
<dbReference type="AlphaFoldDB" id="A0A562I849"/>
<name>A0A562I849_MICOL</name>
<feature type="transmembrane region" description="Helical" evidence="1">
    <location>
        <begin position="7"/>
        <end position="26"/>
    </location>
</feature>
<dbReference type="Pfam" id="PF09490">
    <property type="entry name" value="CbtA"/>
    <property type="match status" value="1"/>
</dbReference>
<keyword evidence="3" id="KW-1185">Reference proteome</keyword>
<feature type="transmembrane region" description="Helical" evidence="1">
    <location>
        <begin position="149"/>
        <end position="169"/>
    </location>
</feature>
<keyword evidence="1" id="KW-1133">Transmembrane helix</keyword>
<comment type="caution">
    <text evidence="2">The sequence shown here is derived from an EMBL/GenBank/DDBJ whole genome shotgun (WGS) entry which is preliminary data.</text>
</comment>